<protein>
    <submittedName>
        <fullName evidence="1">Uncharacterized protein</fullName>
    </submittedName>
</protein>
<evidence type="ECO:0000313" key="1">
    <source>
        <dbReference type="EMBL" id="GIY28369.1"/>
    </source>
</evidence>
<accession>A0AAV4S311</accession>
<dbReference type="Proteomes" id="UP001054837">
    <property type="component" value="Unassembled WGS sequence"/>
</dbReference>
<gene>
    <name evidence="1" type="ORF">CDAR_231031</name>
</gene>
<reference evidence="1 2" key="1">
    <citation type="submission" date="2021-06" db="EMBL/GenBank/DDBJ databases">
        <title>Caerostris darwini draft genome.</title>
        <authorList>
            <person name="Kono N."/>
            <person name="Arakawa K."/>
        </authorList>
    </citation>
    <scope>NUCLEOTIDE SEQUENCE [LARGE SCALE GENOMIC DNA]</scope>
</reference>
<evidence type="ECO:0000313" key="2">
    <source>
        <dbReference type="Proteomes" id="UP001054837"/>
    </source>
</evidence>
<name>A0AAV4S311_9ARAC</name>
<sequence>MLSQEKRSRIEMHSSSNFSGNAEIKADRFSSFAERCSGICESTGNKFCGSFAHESNFKWKRNLSNGTHLFTFCLLLFPNKTRTAITLHEVLPPQYVGLL</sequence>
<keyword evidence="2" id="KW-1185">Reference proteome</keyword>
<proteinExistence type="predicted"/>
<organism evidence="1 2">
    <name type="scientific">Caerostris darwini</name>
    <dbReference type="NCBI Taxonomy" id="1538125"/>
    <lineage>
        <taxon>Eukaryota</taxon>
        <taxon>Metazoa</taxon>
        <taxon>Ecdysozoa</taxon>
        <taxon>Arthropoda</taxon>
        <taxon>Chelicerata</taxon>
        <taxon>Arachnida</taxon>
        <taxon>Araneae</taxon>
        <taxon>Araneomorphae</taxon>
        <taxon>Entelegynae</taxon>
        <taxon>Araneoidea</taxon>
        <taxon>Araneidae</taxon>
        <taxon>Caerostris</taxon>
    </lineage>
</organism>
<comment type="caution">
    <text evidence="1">The sequence shown here is derived from an EMBL/GenBank/DDBJ whole genome shotgun (WGS) entry which is preliminary data.</text>
</comment>
<dbReference type="EMBL" id="BPLQ01007167">
    <property type="protein sequence ID" value="GIY28369.1"/>
    <property type="molecule type" value="Genomic_DNA"/>
</dbReference>
<dbReference type="AlphaFoldDB" id="A0AAV4S311"/>